<gene>
    <name evidence="2" type="ORF">PPRIM_AZ9-3.1.T1220055</name>
</gene>
<dbReference type="OMA" id="EYIAFTF"/>
<evidence type="ECO:0000256" key="1">
    <source>
        <dbReference type="SAM" id="Coils"/>
    </source>
</evidence>
<accession>A0A8S1PLQ2</accession>
<keyword evidence="3" id="KW-1185">Reference proteome</keyword>
<dbReference type="Proteomes" id="UP000688137">
    <property type="component" value="Unassembled WGS sequence"/>
</dbReference>
<organism evidence="2 3">
    <name type="scientific">Paramecium primaurelia</name>
    <dbReference type="NCBI Taxonomy" id="5886"/>
    <lineage>
        <taxon>Eukaryota</taxon>
        <taxon>Sar</taxon>
        <taxon>Alveolata</taxon>
        <taxon>Ciliophora</taxon>
        <taxon>Intramacronucleata</taxon>
        <taxon>Oligohymenophorea</taxon>
        <taxon>Peniculida</taxon>
        <taxon>Parameciidae</taxon>
        <taxon>Paramecium</taxon>
    </lineage>
</organism>
<dbReference type="AlphaFoldDB" id="A0A8S1PLQ2"/>
<comment type="caution">
    <text evidence="2">The sequence shown here is derived from an EMBL/GenBank/DDBJ whole genome shotgun (WGS) entry which is preliminary data.</text>
</comment>
<evidence type="ECO:0000313" key="2">
    <source>
        <dbReference type="EMBL" id="CAD8103831.1"/>
    </source>
</evidence>
<dbReference type="EMBL" id="CAJJDM010000125">
    <property type="protein sequence ID" value="CAD8103831.1"/>
    <property type="molecule type" value="Genomic_DNA"/>
</dbReference>
<proteinExistence type="predicted"/>
<keyword evidence="1" id="KW-0175">Coiled coil</keyword>
<name>A0A8S1PLQ2_PARPR</name>
<evidence type="ECO:0000313" key="3">
    <source>
        <dbReference type="Proteomes" id="UP000688137"/>
    </source>
</evidence>
<sequence>MDNGQIINFQDFDEIECDKEYIAFTFSNNNKKLRNYEKALEKFKSRIQEGLIYINNNFDFFNLNTQQDGILIDNQNNKIEVIDECIIGTQVVLKKDKTQILNDRKRHSINIDPHSYKIDFKLEDKNLDNNSHLNKIDKLIKEKKNKKKKKTIRKKQ</sequence>
<protein>
    <submittedName>
        <fullName evidence="2">Uncharacterized protein</fullName>
    </submittedName>
</protein>
<reference evidence="2" key="1">
    <citation type="submission" date="2021-01" db="EMBL/GenBank/DDBJ databases">
        <authorList>
            <consortium name="Genoscope - CEA"/>
            <person name="William W."/>
        </authorList>
    </citation>
    <scope>NUCLEOTIDE SEQUENCE</scope>
</reference>
<feature type="coiled-coil region" evidence="1">
    <location>
        <begin position="122"/>
        <end position="149"/>
    </location>
</feature>